<keyword evidence="5 6" id="KW-0472">Membrane</keyword>
<keyword evidence="4 6" id="KW-1133">Transmembrane helix</keyword>
<accession>A0ABT8EG67</accession>
<dbReference type="InterPro" id="IPR020846">
    <property type="entry name" value="MFS_dom"/>
</dbReference>
<dbReference type="PANTHER" id="PTHR12778">
    <property type="entry name" value="SOLUTE CARRIER FAMILY 33 ACETYL-COA TRANSPORTER -RELATED"/>
    <property type="match status" value="1"/>
</dbReference>
<dbReference type="SUPFAM" id="SSF103473">
    <property type="entry name" value="MFS general substrate transporter"/>
    <property type="match status" value="1"/>
</dbReference>
<dbReference type="InterPro" id="IPR036259">
    <property type="entry name" value="MFS_trans_sf"/>
</dbReference>
<feature type="transmembrane region" description="Helical" evidence="6">
    <location>
        <begin position="376"/>
        <end position="397"/>
    </location>
</feature>
<sequence length="414" mass="44569">MSFVYFSPRVFPLLVLGFASGLPLALVSGTLQAWLTTTGSPEEQIGLLTLAGSAYTLKFLWAPLIDRYCLPFLGRRRGWMLLTQVLLAISLLLMSRLDPSTQLGLVFALAFWIAFLSATQDIAFDAYSTDVLQADERAAGAAVRVTGYRIGMIMSGGLAMVLAAQVGWENTYATMAAIMALMTLATLKAPEPEVQRRAPRSLYEAVQAPFTEFFSRRGALAMLLLIVLYKLGDSFASALSTTFLLREAGFSLEAVGYANKVVGLAATILGALLGGALMVPLGLYRALLLFGVLQAVSNFGYWYLSIQPESSIWLMGAVISIENLCGGLGTTAFVALVMALCNQSYSAAQFALLSALSAVGRTYLAGPLSGYMVKSFGWPSFFLSTVLIALPGLVMLWHYRSVIRDLDLGTRDSG</sequence>
<evidence type="ECO:0000256" key="5">
    <source>
        <dbReference type="ARBA" id="ARBA00023136"/>
    </source>
</evidence>
<comment type="caution">
    <text evidence="8">The sequence shown here is derived from an EMBL/GenBank/DDBJ whole genome shotgun (WGS) entry which is preliminary data.</text>
</comment>
<proteinExistence type="predicted"/>
<feature type="transmembrane region" description="Helical" evidence="6">
    <location>
        <begin position="257"/>
        <end position="279"/>
    </location>
</feature>
<name>A0ABT8EG67_9BURK</name>
<evidence type="ECO:0000256" key="2">
    <source>
        <dbReference type="ARBA" id="ARBA00022448"/>
    </source>
</evidence>
<feature type="transmembrane region" description="Helical" evidence="6">
    <location>
        <begin position="103"/>
        <end position="124"/>
    </location>
</feature>
<dbReference type="Proteomes" id="UP001168613">
    <property type="component" value="Unassembled WGS sequence"/>
</dbReference>
<evidence type="ECO:0000256" key="6">
    <source>
        <dbReference type="SAM" id="Phobius"/>
    </source>
</evidence>
<dbReference type="InterPro" id="IPR011701">
    <property type="entry name" value="MFS"/>
</dbReference>
<evidence type="ECO:0000313" key="9">
    <source>
        <dbReference type="Proteomes" id="UP001168613"/>
    </source>
</evidence>
<feature type="transmembrane region" description="Helical" evidence="6">
    <location>
        <begin position="312"/>
        <end position="340"/>
    </location>
</feature>
<evidence type="ECO:0000259" key="7">
    <source>
        <dbReference type="PROSITE" id="PS50850"/>
    </source>
</evidence>
<dbReference type="PROSITE" id="PS50850">
    <property type="entry name" value="MFS"/>
    <property type="match status" value="1"/>
</dbReference>
<dbReference type="Pfam" id="PF07690">
    <property type="entry name" value="MFS_1"/>
    <property type="match status" value="1"/>
</dbReference>
<dbReference type="EMBL" id="JAJHNU010000001">
    <property type="protein sequence ID" value="MDN4120283.1"/>
    <property type="molecule type" value="Genomic_DNA"/>
</dbReference>
<dbReference type="InterPro" id="IPR004752">
    <property type="entry name" value="AmpG_permease/AT-1"/>
</dbReference>
<keyword evidence="3 6" id="KW-0812">Transmembrane</keyword>
<organism evidence="8 9">
    <name type="scientific">Alcaligenes endophyticus</name>
    <dbReference type="NCBI Taxonomy" id="1929088"/>
    <lineage>
        <taxon>Bacteria</taxon>
        <taxon>Pseudomonadati</taxon>
        <taxon>Pseudomonadota</taxon>
        <taxon>Betaproteobacteria</taxon>
        <taxon>Burkholderiales</taxon>
        <taxon>Alcaligenaceae</taxon>
        <taxon>Alcaligenes</taxon>
    </lineage>
</organism>
<feature type="transmembrane region" description="Helical" evidence="6">
    <location>
        <begin position="45"/>
        <end position="66"/>
    </location>
</feature>
<protein>
    <submittedName>
        <fullName evidence="8">MFS transporter</fullName>
    </submittedName>
</protein>
<evidence type="ECO:0000256" key="1">
    <source>
        <dbReference type="ARBA" id="ARBA00004141"/>
    </source>
</evidence>
<evidence type="ECO:0000313" key="8">
    <source>
        <dbReference type="EMBL" id="MDN4120283.1"/>
    </source>
</evidence>
<feature type="transmembrane region" description="Helical" evidence="6">
    <location>
        <begin position="286"/>
        <end position="306"/>
    </location>
</feature>
<dbReference type="RefSeq" id="WP_266122394.1">
    <property type="nucleotide sequence ID" value="NZ_JAJHNU010000001.1"/>
</dbReference>
<keyword evidence="2" id="KW-0813">Transport</keyword>
<feature type="transmembrane region" description="Helical" evidence="6">
    <location>
        <begin position="78"/>
        <end position="97"/>
    </location>
</feature>
<evidence type="ECO:0000256" key="4">
    <source>
        <dbReference type="ARBA" id="ARBA00022989"/>
    </source>
</evidence>
<dbReference type="NCBIfam" id="TIGR00901">
    <property type="entry name" value="2A0125"/>
    <property type="match status" value="1"/>
</dbReference>
<dbReference type="Gene3D" id="1.20.1250.20">
    <property type="entry name" value="MFS general substrate transporter like domains"/>
    <property type="match status" value="1"/>
</dbReference>
<comment type="subcellular location">
    <subcellularLocation>
        <location evidence="1">Membrane</location>
        <topology evidence="1">Multi-pass membrane protein</topology>
    </subcellularLocation>
</comment>
<feature type="domain" description="Major facilitator superfamily (MFS) profile" evidence="7">
    <location>
        <begin position="9"/>
        <end position="404"/>
    </location>
</feature>
<evidence type="ECO:0000256" key="3">
    <source>
        <dbReference type="ARBA" id="ARBA00022692"/>
    </source>
</evidence>
<keyword evidence="9" id="KW-1185">Reference proteome</keyword>
<dbReference type="CDD" id="cd17486">
    <property type="entry name" value="MFS_AmpG_like"/>
    <property type="match status" value="1"/>
</dbReference>
<reference evidence="8" key="1">
    <citation type="submission" date="2021-11" db="EMBL/GenBank/DDBJ databases">
        <title>Draft genome sequence of Alcaligenes endophyticus type strain CCUG 75668T.</title>
        <authorList>
            <person name="Salva-Serra F."/>
            <person name="Duran R.E."/>
            <person name="Seeger M."/>
            <person name="Moore E.R.B."/>
            <person name="Jaen-Luchoro D."/>
        </authorList>
    </citation>
    <scope>NUCLEOTIDE SEQUENCE</scope>
    <source>
        <strain evidence="8">CCUG 75668</strain>
    </source>
</reference>
<gene>
    <name evidence="8" type="ORF">LMS43_03155</name>
</gene>
<feature type="transmembrane region" description="Helical" evidence="6">
    <location>
        <begin position="145"/>
        <end position="166"/>
    </location>
</feature>
<dbReference type="PANTHER" id="PTHR12778:SF10">
    <property type="entry name" value="MAJOR FACILITATOR SUPERFAMILY DOMAIN-CONTAINING PROTEIN 3"/>
    <property type="match status" value="1"/>
</dbReference>
<feature type="transmembrane region" description="Helical" evidence="6">
    <location>
        <begin position="220"/>
        <end position="245"/>
    </location>
</feature>